<dbReference type="NCBIfam" id="NF004547">
    <property type="entry name" value="PRK05889.1"/>
    <property type="match status" value="1"/>
</dbReference>
<sequence>MPHEVLAELPGNVWQVLVETGQRVATGEYLLVMETMKMEIPVLAEVDGSVAEVRVAPGDRVREGDTLVVVEP</sequence>
<feature type="domain" description="Lipoyl-binding" evidence="2">
    <location>
        <begin position="1"/>
        <end position="71"/>
    </location>
</feature>
<dbReference type="PANTHER" id="PTHR45266:SF3">
    <property type="entry name" value="OXALOACETATE DECARBOXYLASE ALPHA CHAIN"/>
    <property type="match status" value="1"/>
</dbReference>
<gene>
    <name evidence="3" type="ORF">FOF52_05510</name>
</gene>
<dbReference type="InterPro" id="IPR050709">
    <property type="entry name" value="Biotin_Carboxyl_Carrier/Decarb"/>
</dbReference>
<protein>
    <submittedName>
        <fullName evidence="3">Biotin/lipoyl-binding carrier protein</fullName>
    </submittedName>
</protein>
<keyword evidence="1" id="KW-0092">Biotin</keyword>
<dbReference type="InterPro" id="IPR011053">
    <property type="entry name" value="Single_hybrid_motif"/>
</dbReference>
<dbReference type="PROSITE" id="PS50968">
    <property type="entry name" value="BIOTINYL_LIPOYL"/>
    <property type="match status" value="1"/>
</dbReference>
<proteinExistence type="predicted"/>
<keyword evidence="4" id="KW-1185">Reference proteome</keyword>
<reference evidence="3 4" key="1">
    <citation type="submission" date="2020-04" db="EMBL/GenBank/DDBJ databases">
        <title>Thermobifida alba genome sequencing and assembly.</title>
        <authorList>
            <person name="Luzics S."/>
            <person name="Horvath B."/>
            <person name="Nagy I."/>
            <person name="Toth A."/>
            <person name="Nagy I."/>
            <person name="Kukolya J."/>
        </authorList>
    </citation>
    <scope>NUCLEOTIDE SEQUENCE [LARGE SCALE GENOMIC DNA]</scope>
    <source>
        <strain evidence="3 4">DSM 43795</strain>
    </source>
</reference>
<dbReference type="CDD" id="cd06850">
    <property type="entry name" value="biotinyl_domain"/>
    <property type="match status" value="1"/>
</dbReference>
<dbReference type="RefSeq" id="WP_248592753.1">
    <property type="nucleotide sequence ID" value="NZ_BAABEB010000012.1"/>
</dbReference>
<dbReference type="Gene3D" id="2.40.50.100">
    <property type="match status" value="1"/>
</dbReference>
<evidence type="ECO:0000256" key="1">
    <source>
        <dbReference type="ARBA" id="ARBA00023267"/>
    </source>
</evidence>
<organism evidence="3 4">
    <name type="scientific">Thermobifida alba</name>
    <name type="common">Thermomonospora alba</name>
    <dbReference type="NCBI Taxonomy" id="53522"/>
    <lineage>
        <taxon>Bacteria</taxon>
        <taxon>Bacillati</taxon>
        <taxon>Actinomycetota</taxon>
        <taxon>Actinomycetes</taxon>
        <taxon>Streptosporangiales</taxon>
        <taxon>Nocardiopsidaceae</taxon>
        <taxon>Thermobifida</taxon>
    </lineage>
</organism>
<dbReference type="PANTHER" id="PTHR45266">
    <property type="entry name" value="OXALOACETATE DECARBOXYLASE ALPHA CHAIN"/>
    <property type="match status" value="1"/>
</dbReference>
<dbReference type="EMBL" id="CP051627">
    <property type="protein sequence ID" value="UPT20496.1"/>
    <property type="molecule type" value="Genomic_DNA"/>
</dbReference>
<accession>A0ABY4L0P4</accession>
<dbReference type="SUPFAM" id="SSF51230">
    <property type="entry name" value="Single hybrid motif"/>
    <property type="match status" value="1"/>
</dbReference>
<name>A0ABY4L0P4_THEAE</name>
<dbReference type="Proteomes" id="UP000832041">
    <property type="component" value="Chromosome"/>
</dbReference>
<dbReference type="Pfam" id="PF00364">
    <property type="entry name" value="Biotin_lipoyl"/>
    <property type="match status" value="1"/>
</dbReference>
<evidence type="ECO:0000313" key="3">
    <source>
        <dbReference type="EMBL" id="UPT20496.1"/>
    </source>
</evidence>
<evidence type="ECO:0000313" key="4">
    <source>
        <dbReference type="Proteomes" id="UP000832041"/>
    </source>
</evidence>
<evidence type="ECO:0000259" key="2">
    <source>
        <dbReference type="PROSITE" id="PS50968"/>
    </source>
</evidence>
<dbReference type="InterPro" id="IPR000089">
    <property type="entry name" value="Biotin_lipoyl"/>
</dbReference>